<evidence type="ECO:0000313" key="1">
    <source>
        <dbReference type="EMBL" id="NWB48946.1"/>
    </source>
</evidence>
<comment type="caution">
    <text evidence="1">The sequence shown here is derived from an EMBL/GenBank/DDBJ whole genome shotgun (WGS) entry which is preliminary data.</text>
</comment>
<gene>
    <name evidence="1" type="ORF">HX829_20895</name>
</gene>
<accession>A0A7Y7WGB4</accession>
<dbReference type="AlphaFoldDB" id="A0A7Y7WGB4"/>
<name>A0A7Y7WGB4_9PSED</name>
<dbReference type="RefSeq" id="WP_177144933.1">
    <property type="nucleotide sequence ID" value="NZ_JACAPU010000024.1"/>
</dbReference>
<protein>
    <submittedName>
        <fullName evidence="1">Uncharacterized protein</fullName>
    </submittedName>
</protein>
<dbReference type="Proteomes" id="UP000582981">
    <property type="component" value="Unassembled WGS sequence"/>
</dbReference>
<evidence type="ECO:0000313" key="2">
    <source>
        <dbReference type="Proteomes" id="UP000582981"/>
    </source>
</evidence>
<dbReference type="EMBL" id="JACAPU010000024">
    <property type="protein sequence ID" value="NWB48946.1"/>
    <property type="molecule type" value="Genomic_DNA"/>
</dbReference>
<proteinExistence type="predicted"/>
<sequence>MVTRDEIQRFIRSEVDRGFFEQLEISIPQTFQKALEDSQQLLHTPQEHLRGQLRHCFVQEAMGAMKRWVPIIRDTDPKGSYYVLLALGRLRITSVVLPWQKDVRPAKYRAELKTLNESLAATQVDWIDKLTQPSCEELMHALVIVQAPPPGYFSQAEPLGITVAVPYFNGKGFHMSCTLRELIDGYADVRATDSKDVAWTKLRDKMQHAEDANDQTDD</sequence>
<organism evidence="1 2">
    <name type="scientific">Pseudomonas gingeri</name>
    <dbReference type="NCBI Taxonomy" id="117681"/>
    <lineage>
        <taxon>Bacteria</taxon>
        <taxon>Pseudomonadati</taxon>
        <taxon>Pseudomonadota</taxon>
        <taxon>Gammaproteobacteria</taxon>
        <taxon>Pseudomonadales</taxon>
        <taxon>Pseudomonadaceae</taxon>
        <taxon>Pseudomonas</taxon>
    </lineage>
</organism>
<reference evidence="1 2" key="1">
    <citation type="submission" date="2020-04" db="EMBL/GenBank/DDBJ databases">
        <title>Molecular characterization of pseudomonads from Agaricus bisporus reveal novel blotch 2 pathogens in Western Europe.</title>
        <authorList>
            <person name="Taparia T."/>
            <person name="Krijger M."/>
            <person name="Haynes E."/>
            <person name="Elpinstone J.G."/>
            <person name="Noble R."/>
            <person name="Van Der Wolf J."/>
        </authorList>
    </citation>
    <scope>NUCLEOTIDE SEQUENCE [LARGE SCALE GENOMIC DNA]</scope>
    <source>
        <strain evidence="1 2">F1001</strain>
    </source>
</reference>